<dbReference type="Proteomes" id="UP000293671">
    <property type="component" value="Unassembled WGS sequence"/>
</dbReference>
<feature type="region of interest" description="Disordered" evidence="1">
    <location>
        <begin position="1"/>
        <end position="32"/>
    </location>
</feature>
<organism evidence="2 3">
    <name type="scientific">Rivibacter subsaxonicus</name>
    <dbReference type="NCBI Taxonomy" id="457575"/>
    <lineage>
        <taxon>Bacteria</taxon>
        <taxon>Pseudomonadati</taxon>
        <taxon>Pseudomonadota</taxon>
        <taxon>Betaproteobacteria</taxon>
        <taxon>Burkholderiales</taxon>
        <taxon>Rivibacter</taxon>
    </lineage>
</organism>
<sequence length="56" mass="5930">MFKLAHRALSQSKKLAQSNKPHAQQAADAPKMLDADLLKRVGGGTAGATDSPRTGW</sequence>
<reference evidence="2 3" key="1">
    <citation type="submission" date="2019-02" db="EMBL/GenBank/DDBJ databases">
        <title>Genomic Encyclopedia of Type Strains, Phase IV (KMG-IV): sequencing the most valuable type-strain genomes for metagenomic binning, comparative biology and taxonomic classification.</title>
        <authorList>
            <person name="Goeker M."/>
        </authorList>
    </citation>
    <scope>NUCLEOTIDE SEQUENCE [LARGE SCALE GENOMIC DNA]</scope>
    <source>
        <strain evidence="2 3">DSM 19570</strain>
    </source>
</reference>
<evidence type="ECO:0000313" key="3">
    <source>
        <dbReference type="Proteomes" id="UP000293671"/>
    </source>
</evidence>
<proteinExistence type="predicted"/>
<comment type="caution">
    <text evidence="2">The sequence shown here is derived from an EMBL/GenBank/DDBJ whole genome shotgun (WGS) entry which is preliminary data.</text>
</comment>
<dbReference type="EMBL" id="SHKP01000005">
    <property type="protein sequence ID" value="RZU00872.1"/>
    <property type="molecule type" value="Genomic_DNA"/>
</dbReference>
<name>A0A4Q7VVZ9_9BURK</name>
<keyword evidence="3" id="KW-1185">Reference proteome</keyword>
<accession>A0A4Q7VVZ9</accession>
<evidence type="ECO:0000313" key="2">
    <source>
        <dbReference type="EMBL" id="RZU00872.1"/>
    </source>
</evidence>
<dbReference type="RefSeq" id="WP_165393266.1">
    <property type="nucleotide sequence ID" value="NZ_SHKP01000005.1"/>
</dbReference>
<dbReference type="AlphaFoldDB" id="A0A4Q7VVZ9"/>
<gene>
    <name evidence="2" type="ORF">EV670_1585</name>
</gene>
<evidence type="ECO:0000256" key="1">
    <source>
        <dbReference type="SAM" id="MobiDB-lite"/>
    </source>
</evidence>
<protein>
    <submittedName>
        <fullName evidence="2">Uncharacterized protein</fullName>
    </submittedName>
</protein>
<feature type="compositionally biased region" description="Polar residues" evidence="1">
    <location>
        <begin position="9"/>
        <end position="22"/>
    </location>
</feature>